<dbReference type="Gene3D" id="6.10.250.3420">
    <property type="match status" value="1"/>
</dbReference>
<dbReference type="Pfam" id="PF18253">
    <property type="entry name" value="HipN"/>
    <property type="match status" value="1"/>
</dbReference>
<dbReference type="Proteomes" id="UP000694621">
    <property type="component" value="Unplaced"/>
</dbReference>
<accession>A0A8B9H8L2</accession>
<reference evidence="5" key="1">
    <citation type="submission" date="2025-08" db="UniProtKB">
        <authorList>
            <consortium name="Ensembl"/>
        </authorList>
    </citation>
    <scope>IDENTIFICATION</scope>
</reference>
<comment type="similarity">
    <text evidence="1">Belongs to the FAM10 family.</text>
</comment>
<evidence type="ECO:0000313" key="6">
    <source>
        <dbReference type="Proteomes" id="UP000694621"/>
    </source>
</evidence>
<evidence type="ECO:0000256" key="2">
    <source>
        <dbReference type="ARBA" id="ARBA00022737"/>
    </source>
</evidence>
<proteinExistence type="inferred from homology"/>
<dbReference type="FunFam" id="6.10.250.3420:FF:000001">
    <property type="entry name" value="Hsc70-interacting protein-like protein"/>
    <property type="match status" value="1"/>
</dbReference>
<feature type="domain" description="Hsp70-interacting protein N-terminal" evidence="4">
    <location>
        <begin position="2"/>
        <end position="36"/>
    </location>
</feature>
<protein>
    <recommendedName>
        <fullName evidence="4">Hsp70-interacting protein N-terminal domain-containing protein</fullName>
    </recommendedName>
</protein>
<dbReference type="InterPro" id="IPR034649">
    <property type="entry name" value="Hip_N"/>
</dbReference>
<evidence type="ECO:0000256" key="3">
    <source>
        <dbReference type="ARBA" id="ARBA00022803"/>
    </source>
</evidence>
<sequence length="75" mass="8436">MDPKKVSELKAFVQLCTDNPAVLHLPEMGFFRTWLHGALFGVNPSTISEGEVLDNLFRIDTHQEDPHTSNKSVVE</sequence>
<dbReference type="GO" id="GO:0046983">
    <property type="term" value="F:protein dimerization activity"/>
    <property type="evidence" value="ECO:0007669"/>
    <property type="project" value="InterPro"/>
</dbReference>
<keyword evidence="3" id="KW-0802">TPR repeat</keyword>
<dbReference type="AlphaFoldDB" id="A0A8B9H8L2"/>
<keyword evidence="2" id="KW-0677">Repeat</keyword>
<name>A0A8B9H8L2_ASTMX</name>
<dbReference type="Ensembl" id="ENSAMXT00005008838.1">
    <property type="protein sequence ID" value="ENSAMXP00005007859.1"/>
    <property type="gene ID" value="ENSAMXG00005004644.1"/>
</dbReference>
<evidence type="ECO:0000259" key="4">
    <source>
        <dbReference type="Pfam" id="PF18253"/>
    </source>
</evidence>
<evidence type="ECO:0000313" key="5">
    <source>
        <dbReference type="Ensembl" id="ENSAMXP00005007859.1"/>
    </source>
</evidence>
<dbReference type="CDD" id="cd14438">
    <property type="entry name" value="Hip_N"/>
    <property type="match status" value="1"/>
</dbReference>
<organism evidence="5 6">
    <name type="scientific">Astyanax mexicanus</name>
    <name type="common">Blind cave fish</name>
    <name type="synonym">Astyanax fasciatus mexicanus</name>
    <dbReference type="NCBI Taxonomy" id="7994"/>
    <lineage>
        <taxon>Eukaryota</taxon>
        <taxon>Metazoa</taxon>
        <taxon>Chordata</taxon>
        <taxon>Craniata</taxon>
        <taxon>Vertebrata</taxon>
        <taxon>Euteleostomi</taxon>
        <taxon>Actinopterygii</taxon>
        <taxon>Neopterygii</taxon>
        <taxon>Teleostei</taxon>
        <taxon>Ostariophysi</taxon>
        <taxon>Characiformes</taxon>
        <taxon>Characoidei</taxon>
        <taxon>Acestrorhamphidae</taxon>
        <taxon>Acestrorhamphinae</taxon>
        <taxon>Astyanax</taxon>
    </lineage>
</organism>
<evidence type="ECO:0000256" key="1">
    <source>
        <dbReference type="ARBA" id="ARBA00009015"/>
    </source>
</evidence>